<dbReference type="EMBL" id="BHVO01000055">
    <property type="protein sequence ID" value="GCA71454.1"/>
    <property type="molecule type" value="Genomic_DNA"/>
</dbReference>
<evidence type="ECO:0000259" key="1">
    <source>
        <dbReference type="PROSITE" id="PS50003"/>
    </source>
</evidence>
<dbReference type="AlphaFoldDB" id="A0A5A5R4Y6"/>
<dbReference type="InterPro" id="IPR025587">
    <property type="entry name" value="DUF4351"/>
</dbReference>
<dbReference type="Pfam" id="PF14261">
    <property type="entry name" value="DUF4351"/>
    <property type="match status" value="1"/>
</dbReference>
<organism evidence="2 3">
    <name type="scientific">Microcystis aeruginosa NIES-2519</name>
    <dbReference type="NCBI Taxonomy" id="2303981"/>
    <lineage>
        <taxon>Bacteria</taxon>
        <taxon>Bacillati</taxon>
        <taxon>Cyanobacteriota</taxon>
        <taxon>Cyanophyceae</taxon>
        <taxon>Oscillatoriophycideae</taxon>
        <taxon>Chroococcales</taxon>
        <taxon>Microcystaceae</taxon>
        <taxon>Microcystis</taxon>
    </lineage>
</organism>
<dbReference type="PROSITE" id="PS50003">
    <property type="entry name" value="PH_DOMAIN"/>
    <property type="match status" value="1"/>
</dbReference>
<gene>
    <name evidence="2" type="ORF">MiYa_02994</name>
</gene>
<evidence type="ECO:0000313" key="3">
    <source>
        <dbReference type="Proteomes" id="UP000323569"/>
    </source>
</evidence>
<name>A0A5A5R4Y6_MICAE</name>
<dbReference type="InterPro" id="IPR001849">
    <property type="entry name" value="PH_domain"/>
</dbReference>
<feature type="domain" description="PH" evidence="1">
    <location>
        <begin position="1"/>
        <end position="40"/>
    </location>
</feature>
<sequence>MALESRIITLNIDDMERLGEALFDFSTGEDLTNWLKALDA</sequence>
<dbReference type="Proteomes" id="UP000323569">
    <property type="component" value="Unassembled WGS sequence"/>
</dbReference>
<reference evidence="2 3" key="1">
    <citation type="submission" date="2018-09" db="EMBL/GenBank/DDBJ databases">
        <title>Evolutionary history of phycoerythrin pigmentation in the water bloom-forming cyanobacterium Microcystis aeruginosa.</title>
        <authorList>
            <person name="Tanabe Y."/>
            <person name="Tanabe Y."/>
            <person name="Yamaguchi H."/>
        </authorList>
    </citation>
    <scope>NUCLEOTIDE SEQUENCE [LARGE SCALE GENOMIC DNA]</scope>
    <source>
        <strain evidence="2 3">NIES-2519</strain>
    </source>
</reference>
<proteinExistence type="predicted"/>
<comment type="caution">
    <text evidence="2">The sequence shown here is derived from an EMBL/GenBank/DDBJ whole genome shotgun (WGS) entry which is preliminary data.</text>
</comment>
<evidence type="ECO:0000313" key="2">
    <source>
        <dbReference type="EMBL" id="GCA71454.1"/>
    </source>
</evidence>
<accession>A0A5A5R4Y6</accession>
<protein>
    <recommendedName>
        <fullName evidence="1">PH domain-containing protein</fullName>
    </recommendedName>
</protein>